<dbReference type="EMBL" id="CP044427">
    <property type="protein sequence ID" value="QFG68496.1"/>
    <property type="molecule type" value="Genomic_DNA"/>
</dbReference>
<dbReference type="Pfam" id="PF02515">
    <property type="entry name" value="CoA_transf_3"/>
    <property type="match status" value="1"/>
</dbReference>
<dbReference type="Gene3D" id="3.40.50.10540">
    <property type="entry name" value="Crotonobetainyl-coa:carnitine coa-transferase, domain 1"/>
    <property type="match status" value="1"/>
</dbReference>
<dbReference type="GO" id="GO:0008410">
    <property type="term" value="F:CoA-transferase activity"/>
    <property type="evidence" value="ECO:0007669"/>
    <property type="project" value="TreeGrafter"/>
</dbReference>
<name>A0A5J6V5N1_9MICO</name>
<evidence type="ECO:0000313" key="3">
    <source>
        <dbReference type="EMBL" id="QFG68496.1"/>
    </source>
</evidence>
<keyword evidence="1 3" id="KW-0808">Transferase</keyword>
<dbReference type="KEGG" id="serw:FY030_07010"/>
<dbReference type="PANTHER" id="PTHR48207:SF3">
    <property type="entry name" value="SUCCINATE--HYDROXYMETHYLGLUTARATE COA-TRANSFERASE"/>
    <property type="match status" value="1"/>
</dbReference>
<accession>A0A5J6V5N1</accession>
<evidence type="ECO:0000256" key="1">
    <source>
        <dbReference type="ARBA" id="ARBA00022679"/>
    </source>
</evidence>
<dbReference type="InterPro" id="IPR023606">
    <property type="entry name" value="CoA-Trfase_III_dom_1_sf"/>
</dbReference>
<dbReference type="AlphaFoldDB" id="A0A5J6V5N1"/>
<protein>
    <submittedName>
        <fullName evidence="3">CoA transferase</fullName>
    </submittedName>
</protein>
<dbReference type="OrthoDB" id="9797653at2"/>
<dbReference type="RefSeq" id="WP_158060884.1">
    <property type="nucleotide sequence ID" value="NZ_CP044427.1"/>
</dbReference>
<sequence length="397" mass="42897">MEAPLAGITVVEVGVFMAAPFAAMHLADLGARVIKVESPTMPDPTRQVGPMVHGRSSPFLRLNRNKESVAIDFKTPEGHAAMLALLDDADVLVENLRPGALSRAGLGPDVLLQRNPRLVYCSVSGWGQTGPLAPQPGLDIMAQARSGLMSITGEPDGEPAKLGIPVADLSAGLYCTIGILAALRDRDLTGRGDVIDVSLYESAVSLAVWEAGKHFGGGRAGGRHGSAHQSQAPYQAMPTQDGYVTLGAITPATWQALCQVLDAEELLEDERYATSQTRFDHREELISTLERHTRTLTSVQLLERLEAVGVPCAPVAEFDAVFDSEHLREREFFWDAESEELGPQRQLGSPVRFRRLRTRRDGPGPDLGADTERVLAPLLQDQRDPAPNPRESPAEEG</sequence>
<dbReference type="Gene3D" id="3.30.1540.10">
    <property type="entry name" value="formyl-coa transferase, domain 3"/>
    <property type="match status" value="1"/>
</dbReference>
<dbReference type="Proteomes" id="UP000326546">
    <property type="component" value="Chromosome"/>
</dbReference>
<gene>
    <name evidence="3" type="ORF">FY030_07010</name>
</gene>
<feature type="region of interest" description="Disordered" evidence="2">
    <location>
        <begin position="339"/>
        <end position="397"/>
    </location>
</feature>
<evidence type="ECO:0000256" key="2">
    <source>
        <dbReference type="SAM" id="MobiDB-lite"/>
    </source>
</evidence>
<reference evidence="3 4" key="1">
    <citation type="submission" date="2019-09" db="EMBL/GenBank/DDBJ databases">
        <title>Serinicoccus pratensis sp. nov., isolated from meadow soil.</title>
        <authorList>
            <person name="Zhang W."/>
        </authorList>
    </citation>
    <scope>NUCLEOTIDE SEQUENCE [LARGE SCALE GENOMIC DNA]</scope>
    <source>
        <strain evidence="3 4">W204</strain>
    </source>
</reference>
<dbReference type="SUPFAM" id="SSF89796">
    <property type="entry name" value="CoA-transferase family III (CaiB/BaiF)"/>
    <property type="match status" value="1"/>
</dbReference>
<dbReference type="PANTHER" id="PTHR48207">
    <property type="entry name" value="SUCCINATE--HYDROXYMETHYLGLUTARATE COA-TRANSFERASE"/>
    <property type="match status" value="1"/>
</dbReference>
<evidence type="ECO:0000313" key="4">
    <source>
        <dbReference type="Proteomes" id="UP000326546"/>
    </source>
</evidence>
<dbReference type="InterPro" id="IPR050483">
    <property type="entry name" value="CoA-transferase_III_domain"/>
</dbReference>
<dbReference type="InterPro" id="IPR044855">
    <property type="entry name" value="CoA-Trfase_III_dom3_sf"/>
</dbReference>
<keyword evidence="4" id="KW-1185">Reference proteome</keyword>
<proteinExistence type="predicted"/>
<organism evidence="3 4">
    <name type="scientific">Ornithinimicrobium pratense</name>
    <dbReference type="NCBI Taxonomy" id="2593973"/>
    <lineage>
        <taxon>Bacteria</taxon>
        <taxon>Bacillati</taxon>
        <taxon>Actinomycetota</taxon>
        <taxon>Actinomycetes</taxon>
        <taxon>Micrococcales</taxon>
        <taxon>Ornithinimicrobiaceae</taxon>
        <taxon>Ornithinimicrobium</taxon>
    </lineage>
</organism>
<dbReference type="InterPro" id="IPR003673">
    <property type="entry name" value="CoA-Trfase_fam_III"/>
</dbReference>